<reference evidence="2" key="2">
    <citation type="submission" date="2015-08" db="UniProtKB">
        <authorList>
            <consortium name="WormBaseParasite"/>
        </authorList>
    </citation>
    <scope>IDENTIFICATION</scope>
</reference>
<evidence type="ECO:0000313" key="1">
    <source>
        <dbReference type="Proteomes" id="UP000035680"/>
    </source>
</evidence>
<organism evidence="1 2">
    <name type="scientific">Strongyloides venezuelensis</name>
    <name type="common">Threadworm</name>
    <dbReference type="NCBI Taxonomy" id="75913"/>
    <lineage>
        <taxon>Eukaryota</taxon>
        <taxon>Metazoa</taxon>
        <taxon>Ecdysozoa</taxon>
        <taxon>Nematoda</taxon>
        <taxon>Chromadorea</taxon>
        <taxon>Rhabditida</taxon>
        <taxon>Tylenchina</taxon>
        <taxon>Panagrolaimomorpha</taxon>
        <taxon>Strongyloidoidea</taxon>
        <taxon>Strongyloididae</taxon>
        <taxon>Strongyloides</taxon>
    </lineage>
</organism>
<proteinExistence type="predicted"/>
<dbReference type="WBParaSite" id="SVE_0976400.1">
    <property type="protein sequence ID" value="SVE_0976400.1"/>
    <property type="gene ID" value="SVE_0976400"/>
</dbReference>
<dbReference type="Proteomes" id="UP000035680">
    <property type="component" value="Unassembled WGS sequence"/>
</dbReference>
<keyword evidence="1" id="KW-1185">Reference proteome</keyword>
<sequence length="119" mass="13296">MFARAFHRGCILKYTITISFFLSGDTKALTINLATYPQEKKILELSTNPECLLSDISPMHGAFNIEIKKMSKSTTQKLKEKACKGICPAIGWKKKLTLGFSYPIGMDISALNTTLQNYL</sequence>
<accession>A0A0K0FL49</accession>
<reference evidence="1" key="1">
    <citation type="submission" date="2014-07" db="EMBL/GenBank/DDBJ databases">
        <authorList>
            <person name="Martin A.A"/>
            <person name="De Silva N."/>
        </authorList>
    </citation>
    <scope>NUCLEOTIDE SEQUENCE</scope>
</reference>
<dbReference type="AlphaFoldDB" id="A0A0K0FL49"/>
<evidence type="ECO:0000313" key="2">
    <source>
        <dbReference type="WBParaSite" id="SVE_0976400.1"/>
    </source>
</evidence>
<name>A0A0K0FL49_STRVS</name>
<protein>
    <submittedName>
        <fullName evidence="2">Secreted protein</fullName>
    </submittedName>
</protein>